<evidence type="ECO:0000313" key="2">
    <source>
        <dbReference type="EMBL" id="KAK2024034.1"/>
    </source>
</evidence>
<feature type="transmembrane region" description="Helical" evidence="1">
    <location>
        <begin position="630"/>
        <end position="652"/>
    </location>
</feature>
<comment type="caution">
    <text evidence="2">The sequence shown here is derived from an EMBL/GenBank/DDBJ whole genome shotgun (WGS) entry which is preliminary data.</text>
</comment>
<keyword evidence="1" id="KW-1133">Transmembrane helix</keyword>
<dbReference type="AlphaFoldDB" id="A0AAD9H9T3"/>
<dbReference type="EMBL" id="MU842977">
    <property type="protein sequence ID" value="KAK2024034.1"/>
    <property type="molecule type" value="Genomic_DNA"/>
</dbReference>
<keyword evidence="3" id="KW-1185">Reference proteome</keyword>
<protein>
    <submittedName>
        <fullName evidence="2">Uncharacterized protein</fullName>
    </submittedName>
</protein>
<evidence type="ECO:0000256" key="1">
    <source>
        <dbReference type="SAM" id="Phobius"/>
    </source>
</evidence>
<keyword evidence="1" id="KW-0812">Transmembrane</keyword>
<proteinExistence type="predicted"/>
<accession>A0AAD9H9T3</accession>
<organism evidence="2 3">
    <name type="scientific">Colletotrichum zoysiae</name>
    <dbReference type="NCBI Taxonomy" id="1216348"/>
    <lineage>
        <taxon>Eukaryota</taxon>
        <taxon>Fungi</taxon>
        <taxon>Dikarya</taxon>
        <taxon>Ascomycota</taxon>
        <taxon>Pezizomycotina</taxon>
        <taxon>Sordariomycetes</taxon>
        <taxon>Hypocreomycetidae</taxon>
        <taxon>Glomerellales</taxon>
        <taxon>Glomerellaceae</taxon>
        <taxon>Colletotrichum</taxon>
        <taxon>Colletotrichum graminicola species complex</taxon>
    </lineage>
</organism>
<dbReference type="Proteomes" id="UP001232148">
    <property type="component" value="Unassembled WGS sequence"/>
</dbReference>
<sequence length="762" mass="88608">MEYEKEPVKPSFHIDPKAPQDVTLHLEMDVTEDIEEEFEEFSKLRRIGHFNAAKRYFEEHLESCIDNAYVLDQYGQFLWEISDVHTLTKLAREYPTGDLDNVASANWFLVCERAHQFDGDIGPQRNRDKRPNLRRLLRSWPNLDSTELQCLINDLRVVKATAGETEHSAAEYGELYAYLQHEDRIWDFRDLCYGLLALKSVEGTIHFLFSKHLSSLNDSAAGVIQIIQQHWEGSDEVTYLALLDIFTAFTMEALDAANSQYEKSLDDSEKLHSAKTYLKTARHYANQVLRQNPLNLRSRPYLQWVFVKILVEKSTDTARYGQVALLKYLGQLRGSTQMGAEVFRGLLPFRDTVNYLPNQDEAPDWQPDSSITFSHKQETAIKMVARHARELGDVMLEAACLQQLLYSSPNPEVHLVDLCNLWRSVGNRSGLTRAHLYRYILKRSPDASNALRSDLLELGDIAGNKHLQIARFMILRALSTRSFEKTVYLNRAQDLDDELHRDLYDRGASPQPLDIETIRKSPRPQNSGNVRGQYIYLYKYNLLIKELVNLLLLLKEGKTFNYTITPYYNNKGYYNYYKTLRRVLINNKNTIYRAILPFYLKAKLYSLRASLDKVLIGCLKVIYILQPVRLLLIILLLPLIVTLLLQLVRLLLITTFTKSLYNYIKFLNIKKGLKLEEGTREYIIIKGYLYNREVLIYKAKTYYYLKRLKDLIIKRYSIIVSNNKVISNNNKLILLKIIIVTKQLKRYIILAKKGISIIIIED</sequence>
<gene>
    <name evidence="2" type="ORF">LX32DRAFT_656492</name>
</gene>
<name>A0AAD9H9T3_9PEZI</name>
<evidence type="ECO:0000313" key="3">
    <source>
        <dbReference type="Proteomes" id="UP001232148"/>
    </source>
</evidence>
<keyword evidence="1" id="KW-0472">Membrane</keyword>
<reference evidence="2" key="1">
    <citation type="submission" date="2021-06" db="EMBL/GenBank/DDBJ databases">
        <title>Comparative genomics, transcriptomics and evolutionary studies reveal genomic signatures of adaptation to plant cell wall in hemibiotrophic fungi.</title>
        <authorList>
            <consortium name="DOE Joint Genome Institute"/>
            <person name="Baroncelli R."/>
            <person name="Diaz J.F."/>
            <person name="Benocci T."/>
            <person name="Peng M."/>
            <person name="Battaglia E."/>
            <person name="Haridas S."/>
            <person name="Andreopoulos W."/>
            <person name="Labutti K."/>
            <person name="Pangilinan J."/>
            <person name="Floch G.L."/>
            <person name="Makela M.R."/>
            <person name="Henrissat B."/>
            <person name="Grigoriev I.V."/>
            <person name="Crouch J.A."/>
            <person name="De Vries R.P."/>
            <person name="Sukno S.A."/>
            <person name="Thon M.R."/>
        </authorList>
    </citation>
    <scope>NUCLEOTIDE SEQUENCE</scope>
    <source>
        <strain evidence="2">MAFF235873</strain>
    </source>
</reference>